<dbReference type="EMBL" id="WKPJ01000015">
    <property type="protein sequence ID" value="MSA89744.1"/>
    <property type="molecule type" value="Genomic_DNA"/>
</dbReference>
<gene>
    <name evidence="4" type="ORF">GKD88_10240</name>
    <name evidence="3" type="ORF">GKE08_10440</name>
</gene>
<comment type="caution">
    <text evidence="3">The sequence shown here is derived from an EMBL/GenBank/DDBJ whole genome shotgun (WGS) entry which is preliminary data.</text>
</comment>
<evidence type="ECO:0000313" key="3">
    <source>
        <dbReference type="EMBL" id="MSA89744.1"/>
    </source>
</evidence>
<protein>
    <recommendedName>
        <fullName evidence="2">PTS EIIA type-4 domain-containing protein</fullName>
    </recommendedName>
</protein>
<name>A0A6N7S783_9FIRM</name>
<dbReference type="Proteomes" id="UP000433575">
    <property type="component" value="Unassembled WGS sequence"/>
</dbReference>
<feature type="domain" description="PTS EIIA type-4" evidence="2">
    <location>
        <begin position="1"/>
        <end position="132"/>
    </location>
</feature>
<evidence type="ECO:0000313" key="6">
    <source>
        <dbReference type="Proteomes" id="UP000480929"/>
    </source>
</evidence>
<dbReference type="InterPro" id="IPR051471">
    <property type="entry name" value="Bacterial_PTS_sugar_comp"/>
</dbReference>
<dbReference type="PROSITE" id="PS51096">
    <property type="entry name" value="PTS_EIIA_TYPE_4"/>
    <property type="match status" value="1"/>
</dbReference>
<dbReference type="Gene3D" id="3.40.50.510">
    <property type="entry name" value="Phosphotransferase system, mannose-type IIA component"/>
    <property type="match status" value="1"/>
</dbReference>
<dbReference type="PANTHER" id="PTHR33799:SF1">
    <property type="entry name" value="PTS SYSTEM MANNOSE-SPECIFIC EIIAB COMPONENT-RELATED"/>
    <property type="match status" value="1"/>
</dbReference>
<dbReference type="RefSeq" id="WP_154238965.1">
    <property type="nucleotide sequence ID" value="NZ_CALJPI010000064.1"/>
</dbReference>
<keyword evidence="1" id="KW-0808">Transferase</keyword>
<sequence>MNQIILASHGKLATGMKATLEFFGAQNIIILEQTVQETGFEAKAEAVLQQHAEQNCIVFTDLYGGSVNQIFFKNLQHYAFHLITGMNLAMILECAFTEADLTGPQLKEIVENACRQTCYMNDLLTCCEEDDD</sequence>
<dbReference type="GO" id="GO:0009401">
    <property type="term" value="P:phosphoenolpyruvate-dependent sugar phosphotransferase system"/>
    <property type="evidence" value="ECO:0007669"/>
    <property type="project" value="InterPro"/>
</dbReference>
<proteinExistence type="predicted"/>
<dbReference type="PANTHER" id="PTHR33799">
    <property type="entry name" value="PTS PERMEASE-RELATED-RELATED"/>
    <property type="match status" value="1"/>
</dbReference>
<dbReference type="InterPro" id="IPR036662">
    <property type="entry name" value="PTS_EIIA_man-typ_sf"/>
</dbReference>
<dbReference type="SUPFAM" id="SSF53062">
    <property type="entry name" value="PTS system fructose IIA component-like"/>
    <property type="match status" value="1"/>
</dbReference>
<dbReference type="AlphaFoldDB" id="A0A6N7S783"/>
<accession>A0A6N7S783</accession>
<dbReference type="Proteomes" id="UP000480929">
    <property type="component" value="Unassembled WGS sequence"/>
</dbReference>
<dbReference type="EMBL" id="WKPI01000017">
    <property type="protein sequence ID" value="MSC33499.1"/>
    <property type="molecule type" value="Genomic_DNA"/>
</dbReference>
<dbReference type="GO" id="GO:0016740">
    <property type="term" value="F:transferase activity"/>
    <property type="evidence" value="ECO:0007669"/>
    <property type="project" value="UniProtKB-KW"/>
</dbReference>
<dbReference type="OrthoDB" id="6578004at2"/>
<evidence type="ECO:0000313" key="4">
    <source>
        <dbReference type="EMBL" id="MSC33499.1"/>
    </source>
</evidence>
<evidence type="ECO:0000259" key="2">
    <source>
        <dbReference type="PROSITE" id="PS51096"/>
    </source>
</evidence>
<dbReference type="InterPro" id="IPR004701">
    <property type="entry name" value="PTS_EIIA_man-typ"/>
</dbReference>
<dbReference type="GO" id="GO:0016020">
    <property type="term" value="C:membrane"/>
    <property type="evidence" value="ECO:0007669"/>
    <property type="project" value="InterPro"/>
</dbReference>
<keyword evidence="6" id="KW-1185">Reference proteome</keyword>
<dbReference type="Pfam" id="PF03610">
    <property type="entry name" value="EIIA-man"/>
    <property type="match status" value="1"/>
</dbReference>
<reference evidence="5 6" key="1">
    <citation type="journal article" date="2019" name="Nat. Med.">
        <title>A library of human gut bacterial isolates paired with longitudinal multiomics data enables mechanistic microbiome research.</title>
        <authorList>
            <person name="Poyet M."/>
            <person name="Groussin M."/>
            <person name="Gibbons S.M."/>
            <person name="Avila-Pacheco J."/>
            <person name="Jiang X."/>
            <person name="Kearney S.M."/>
            <person name="Perrotta A.R."/>
            <person name="Berdy B."/>
            <person name="Zhao S."/>
            <person name="Lieberman T.D."/>
            <person name="Swanson P.K."/>
            <person name="Smith M."/>
            <person name="Roesemann S."/>
            <person name="Alexander J.E."/>
            <person name="Rich S.A."/>
            <person name="Livny J."/>
            <person name="Vlamakis H."/>
            <person name="Clish C."/>
            <person name="Bullock K."/>
            <person name="Deik A."/>
            <person name="Scott J."/>
            <person name="Pierce K.A."/>
            <person name="Xavier R.J."/>
            <person name="Alm E.J."/>
        </authorList>
    </citation>
    <scope>NUCLEOTIDE SEQUENCE [LARGE SCALE GENOMIC DNA]</scope>
    <source>
        <strain evidence="3 5">BIOML-A4</strain>
        <strain evidence="4 6">BIOML-A5</strain>
    </source>
</reference>
<evidence type="ECO:0000256" key="1">
    <source>
        <dbReference type="ARBA" id="ARBA00022679"/>
    </source>
</evidence>
<evidence type="ECO:0000313" key="5">
    <source>
        <dbReference type="Proteomes" id="UP000433575"/>
    </source>
</evidence>
<organism evidence="3 5">
    <name type="scientific">Holdemania massiliensis</name>
    <dbReference type="NCBI Taxonomy" id="1468449"/>
    <lineage>
        <taxon>Bacteria</taxon>
        <taxon>Bacillati</taxon>
        <taxon>Bacillota</taxon>
        <taxon>Erysipelotrichia</taxon>
        <taxon>Erysipelotrichales</taxon>
        <taxon>Erysipelotrichaceae</taxon>
        <taxon>Holdemania</taxon>
    </lineage>
</organism>